<evidence type="ECO:0000313" key="4">
    <source>
        <dbReference type="Proteomes" id="UP000249447"/>
    </source>
</evidence>
<name>A0A2U9T684_9GAMM</name>
<dbReference type="InterPro" id="IPR043129">
    <property type="entry name" value="ATPase_NBD"/>
</dbReference>
<keyword evidence="2" id="KW-0472">Membrane</keyword>
<evidence type="ECO:0000256" key="1">
    <source>
        <dbReference type="SAM" id="MobiDB-lite"/>
    </source>
</evidence>
<dbReference type="AlphaFoldDB" id="A0A2U9T684"/>
<accession>A0A2U9T684</accession>
<dbReference type="Gene3D" id="3.30.420.380">
    <property type="match status" value="1"/>
</dbReference>
<dbReference type="Pfam" id="PF05137">
    <property type="entry name" value="PilN"/>
    <property type="match status" value="1"/>
</dbReference>
<keyword evidence="2" id="KW-0812">Transmembrane</keyword>
<sequence length="411" mass="43624">MRDRLGAIGRGSKSGAGARLWPGAGRFLAWWGRSLASWLPPTLRRALGVGRGRLMLLADGDEVLLSRHQDDAMRPLGRIPAPAAADDDIGFGPGQTSADPLGGLLTPRLAELPRWLLLPASTCLRRRLRLPAAAADRLRDVVGFEVDRQTPFAADAVVYDARVLGHHDGDGQLDVELVVVPRAALAPQRASLGALAADLAGVDVAGPDGLPIGVNLLPPGERRQQRDPWRVWNWGLAALALTACALMLWQVLENRRAAADAFEQQIAAQAAAGRQAAAQRQRLVALIKGQAFLDTQRAARPTSVEVIDELTRRLPDSTYLEKLALEDRRMMLIGLSSEAPALIGRLQGATQWRSPALAGALQPDPASGRDRFTLTADLTAAAPARPAATAPPAAAGDNADASAEEGDDDAE</sequence>
<dbReference type="PANTHER" id="PTHR40278">
    <property type="entry name" value="DNA UTILIZATION PROTEIN HOFN"/>
    <property type="match status" value="1"/>
</dbReference>
<dbReference type="InterPro" id="IPR052534">
    <property type="entry name" value="Extracell_DNA_Util/SecSys_Comp"/>
</dbReference>
<proteinExistence type="predicted"/>
<reference evidence="3 4" key="1">
    <citation type="submission" date="2018-05" db="EMBL/GenBank/DDBJ databases">
        <title>The complete genome of Lysobacter maris HZ9B, a marine bacterium antagonistic against terrestrial plant pathogens.</title>
        <authorList>
            <person name="Zhang X.-Q."/>
        </authorList>
    </citation>
    <scope>NUCLEOTIDE SEQUENCE [LARGE SCALE GENOMIC DNA]</scope>
    <source>
        <strain evidence="3 4">HZ9B</strain>
    </source>
</reference>
<dbReference type="PANTHER" id="PTHR40278:SF1">
    <property type="entry name" value="DNA UTILIZATION PROTEIN HOFN"/>
    <property type="match status" value="1"/>
</dbReference>
<feature type="compositionally biased region" description="Low complexity" evidence="1">
    <location>
        <begin position="373"/>
        <end position="401"/>
    </location>
</feature>
<dbReference type="InterPro" id="IPR007813">
    <property type="entry name" value="PilN"/>
</dbReference>
<dbReference type="EMBL" id="CP029843">
    <property type="protein sequence ID" value="AWV06454.1"/>
    <property type="molecule type" value="Genomic_DNA"/>
</dbReference>
<dbReference type="KEGG" id="lmb:C9I47_0733"/>
<organism evidence="3 4">
    <name type="scientific">Marilutibacter maris</name>
    <dbReference type="NCBI Taxonomy" id="1605891"/>
    <lineage>
        <taxon>Bacteria</taxon>
        <taxon>Pseudomonadati</taxon>
        <taxon>Pseudomonadota</taxon>
        <taxon>Gammaproteobacteria</taxon>
        <taxon>Lysobacterales</taxon>
        <taxon>Lysobacteraceae</taxon>
        <taxon>Marilutibacter</taxon>
    </lineage>
</organism>
<evidence type="ECO:0000256" key="2">
    <source>
        <dbReference type="SAM" id="Phobius"/>
    </source>
</evidence>
<feature type="region of interest" description="Disordered" evidence="1">
    <location>
        <begin position="360"/>
        <end position="411"/>
    </location>
</feature>
<evidence type="ECO:0000313" key="3">
    <source>
        <dbReference type="EMBL" id="AWV06454.1"/>
    </source>
</evidence>
<feature type="compositionally biased region" description="Acidic residues" evidence="1">
    <location>
        <begin position="402"/>
        <end position="411"/>
    </location>
</feature>
<dbReference type="Proteomes" id="UP000249447">
    <property type="component" value="Chromosome"/>
</dbReference>
<keyword evidence="4" id="KW-1185">Reference proteome</keyword>
<feature type="transmembrane region" description="Helical" evidence="2">
    <location>
        <begin position="231"/>
        <end position="252"/>
    </location>
</feature>
<dbReference type="SUPFAM" id="SSF53067">
    <property type="entry name" value="Actin-like ATPase domain"/>
    <property type="match status" value="1"/>
</dbReference>
<gene>
    <name evidence="3" type="ORF">C9I47_0733</name>
</gene>
<keyword evidence="2" id="KW-1133">Transmembrane helix</keyword>
<protein>
    <submittedName>
        <fullName evidence="3">General secretion pathway protein L</fullName>
    </submittedName>
</protein>